<dbReference type="EMBL" id="JACCBX010000004">
    <property type="protein sequence ID" value="NYE05561.1"/>
    <property type="molecule type" value="Genomic_DNA"/>
</dbReference>
<gene>
    <name evidence="1" type="ORF">F4694_002314</name>
</gene>
<dbReference type="SUPFAM" id="SSF56059">
    <property type="entry name" value="Glutathione synthetase ATP-binding domain-like"/>
    <property type="match status" value="1"/>
</dbReference>
<dbReference type="Proteomes" id="UP000548423">
    <property type="component" value="Unassembled WGS sequence"/>
</dbReference>
<name>A0A852TBH3_9BACI</name>
<protein>
    <submittedName>
        <fullName evidence="1">Glutathione synthase/RimK-type ligase-like ATP-grasp enzyme</fullName>
    </submittedName>
</protein>
<comment type="caution">
    <text evidence="1">The sequence shown here is derived from an EMBL/GenBank/DDBJ whole genome shotgun (WGS) entry which is preliminary data.</text>
</comment>
<dbReference type="GO" id="GO:0005524">
    <property type="term" value="F:ATP binding"/>
    <property type="evidence" value="ECO:0007669"/>
    <property type="project" value="InterPro"/>
</dbReference>
<sequence>MKTRDVIYLQGIGMLHFRENPADVKKAYPFAAVAKMEGIHFFYFSFNNVDFDNMKIDGWMYEEGKWIQKQVDFPAVVINSCNPKTENQTKILKNLKKYAILTSFPVGNKMKVYKKVKKAKVFASYLIPSTTLHKPEELISFLKNQPRAVIKPLSGNHGKKVFFIEKTEQQYKVTEEFNTMYMNEKELNRYFQPIITGQKFLMQPFIECKTKNGLTYDFRLHVQKNGEGKWEINLIYPRISGNAKMISNISSGGYRGELASFLKDEFGEESKKVKESLEVFALTFSAHFDTLYENSFDELGIDVGVDANQRLWMFEVNWRPGSKNREFEVAKRLIPYCKYLINKNWNTLK</sequence>
<organism evidence="1 2">
    <name type="scientific">Neobacillus niacini</name>
    <dbReference type="NCBI Taxonomy" id="86668"/>
    <lineage>
        <taxon>Bacteria</taxon>
        <taxon>Bacillati</taxon>
        <taxon>Bacillota</taxon>
        <taxon>Bacilli</taxon>
        <taxon>Bacillales</taxon>
        <taxon>Bacillaceae</taxon>
        <taxon>Neobacillus</taxon>
    </lineage>
</organism>
<dbReference type="Pfam" id="PF14398">
    <property type="entry name" value="ATPgrasp_YheCD"/>
    <property type="match status" value="1"/>
</dbReference>
<accession>A0A852TBH3</accession>
<evidence type="ECO:0000313" key="2">
    <source>
        <dbReference type="Proteomes" id="UP000548423"/>
    </source>
</evidence>
<reference evidence="2" key="1">
    <citation type="submission" date="2020-07" db="EMBL/GenBank/DDBJ databases">
        <authorList>
            <person name="Partida-Martinez L."/>
            <person name="Huntemann M."/>
            <person name="Clum A."/>
            <person name="Wang J."/>
            <person name="Palaniappan K."/>
            <person name="Ritter S."/>
            <person name="Chen I.-M."/>
            <person name="Stamatis D."/>
            <person name="Reddy T."/>
            <person name="O'Malley R."/>
            <person name="Daum C."/>
            <person name="Shapiro N."/>
            <person name="Ivanova N."/>
            <person name="Kyrpides N."/>
            <person name="Woyke T."/>
        </authorList>
    </citation>
    <scope>NUCLEOTIDE SEQUENCE [LARGE SCALE GENOMIC DNA]</scope>
    <source>
        <strain evidence="2">AT2.8</strain>
    </source>
</reference>
<dbReference type="GO" id="GO:0016874">
    <property type="term" value="F:ligase activity"/>
    <property type="evidence" value="ECO:0007669"/>
    <property type="project" value="UniProtKB-KW"/>
</dbReference>
<dbReference type="InterPro" id="IPR013815">
    <property type="entry name" value="ATP_grasp_subdomain_1"/>
</dbReference>
<proteinExistence type="predicted"/>
<dbReference type="AlphaFoldDB" id="A0A852TBH3"/>
<dbReference type="InterPro" id="IPR026838">
    <property type="entry name" value="YheC/D"/>
</dbReference>
<evidence type="ECO:0000313" key="1">
    <source>
        <dbReference type="EMBL" id="NYE05561.1"/>
    </source>
</evidence>
<reference evidence="2" key="2">
    <citation type="submission" date="2020-08" db="EMBL/GenBank/DDBJ databases">
        <title>The Agave Microbiome: Exploring the role of microbial communities in plant adaptations to desert environments.</title>
        <authorList>
            <person name="Partida-Martinez L.P."/>
        </authorList>
    </citation>
    <scope>NUCLEOTIDE SEQUENCE [LARGE SCALE GENOMIC DNA]</scope>
    <source>
        <strain evidence="2">AT2.8</strain>
    </source>
</reference>
<dbReference type="Gene3D" id="3.30.1490.20">
    <property type="entry name" value="ATP-grasp fold, A domain"/>
    <property type="match status" value="1"/>
</dbReference>